<reference evidence="1 2" key="1">
    <citation type="journal article" date="2016" name="Gut Pathog.">
        <title>Whole genome sequencing of "Faecalibaculum rodentium" ALO17, isolated from C57BL/6J laboratory mouse feces.</title>
        <authorList>
            <person name="Lim S."/>
            <person name="Chang D.H."/>
            <person name="Ahn S."/>
            <person name="Kim B.C."/>
        </authorList>
    </citation>
    <scope>NUCLEOTIDE SEQUENCE [LARGE SCALE GENOMIC DNA]</scope>
    <source>
        <strain evidence="1 2">Alo17</strain>
    </source>
</reference>
<keyword evidence="2" id="KW-1185">Reference proteome</keyword>
<gene>
    <name evidence="1" type="ORF">AALO17_16210</name>
</gene>
<dbReference type="AlphaFoldDB" id="A0A140DVS8"/>
<evidence type="ECO:0000313" key="1">
    <source>
        <dbReference type="EMBL" id="AMK54755.1"/>
    </source>
</evidence>
<dbReference type="Proteomes" id="UP000069771">
    <property type="component" value="Chromosome"/>
</dbReference>
<dbReference type="EMBL" id="CP011391">
    <property type="protein sequence ID" value="AMK54755.1"/>
    <property type="molecule type" value="Genomic_DNA"/>
</dbReference>
<sequence length="112" mass="11989">MAVMTIGGQIHTMQTHICRKLPGIFQENGKGNQEAVNAASWFSEVLLRILGISLQTLNQFTGIHIEGICIPTGSCLKASNSQGIVVAAFGQVGNIIWSGDVFRTRDGTSCIL</sequence>
<proteinExistence type="predicted"/>
<organism evidence="1 2">
    <name type="scientific">Faecalibaculum rodentium</name>
    <dbReference type="NCBI Taxonomy" id="1702221"/>
    <lineage>
        <taxon>Bacteria</taxon>
        <taxon>Bacillati</taxon>
        <taxon>Bacillota</taxon>
        <taxon>Erysipelotrichia</taxon>
        <taxon>Erysipelotrichales</taxon>
        <taxon>Erysipelotrichaceae</taxon>
        <taxon>Faecalibaculum</taxon>
    </lineage>
</organism>
<protein>
    <submittedName>
        <fullName evidence="1">Uncharacterized protein</fullName>
    </submittedName>
</protein>
<evidence type="ECO:0000313" key="2">
    <source>
        <dbReference type="Proteomes" id="UP000069771"/>
    </source>
</evidence>
<name>A0A140DVS8_9FIRM</name>
<accession>A0A140DVS8</accession>
<dbReference type="KEGG" id="fro:AALO17_16210"/>